<dbReference type="VEuPathDB" id="FungiDB:DFL_008277"/>
<reference evidence="2 3" key="1">
    <citation type="submission" date="2019-01" db="EMBL/GenBank/DDBJ databases">
        <title>Intercellular communication is required for trap formation in the nematode-trapping fungus Duddingtonia flagrans.</title>
        <authorList>
            <person name="Youssar L."/>
            <person name="Wernet V."/>
            <person name="Hensel N."/>
            <person name="Hildebrandt H.-G."/>
            <person name="Fischer R."/>
        </authorList>
    </citation>
    <scope>NUCLEOTIDE SEQUENCE [LARGE SCALE GENOMIC DNA]</scope>
    <source>
        <strain evidence="2 3">CBS H-5679</strain>
    </source>
</reference>
<sequence length="244" mass="26582">MATGYNYGQPGGWARPSRNTENNPLLSGENPPSYTILMNPYNHGMERYARTLAFEGATVLPYPTITTTTTSITTFSTTFSTTTTTTTTNSPPTAPPVPEPPYRRAGLGGNDVPEPGSAYIITEANSSKALTYDGNEGVYMTDYHKSSMAQRWGCHEADGWLGFTIETGHTTLFLGYSPWPSPATLRCSGRTMQYSEMFMVSKLPEHGFSLIMKDGTALKPVGRDGSGALAMVGTSNVWWRFTKV</sequence>
<dbReference type="Proteomes" id="UP000283090">
    <property type="component" value="Unassembled WGS sequence"/>
</dbReference>
<dbReference type="GeneID" id="93590588"/>
<dbReference type="EMBL" id="SAEB01000012">
    <property type="protein sequence ID" value="RVD80380.1"/>
    <property type="molecule type" value="Genomic_DNA"/>
</dbReference>
<gene>
    <name evidence="2" type="ORF">DFL_008277</name>
</gene>
<evidence type="ECO:0000313" key="2">
    <source>
        <dbReference type="EMBL" id="RVD80380.1"/>
    </source>
</evidence>
<dbReference type="OrthoDB" id="5289641at2759"/>
<accession>A0A436ZNC9</accession>
<proteinExistence type="predicted"/>
<organism evidence="2 3">
    <name type="scientific">Arthrobotrys flagrans</name>
    <name type="common">Nematode-trapping fungus</name>
    <name type="synonym">Trichothecium flagrans</name>
    <dbReference type="NCBI Taxonomy" id="97331"/>
    <lineage>
        <taxon>Eukaryota</taxon>
        <taxon>Fungi</taxon>
        <taxon>Dikarya</taxon>
        <taxon>Ascomycota</taxon>
        <taxon>Pezizomycotina</taxon>
        <taxon>Orbiliomycetes</taxon>
        <taxon>Orbiliales</taxon>
        <taxon>Orbiliaceae</taxon>
        <taxon>Arthrobotrys</taxon>
    </lineage>
</organism>
<dbReference type="AlphaFoldDB" id="A0A436ZNC9"/>
<feature type="region of interest" description="Disordered" evidence="1">
    <location>
        <begin position="1"/>
        <end position="31"/>
    </location>
</feature>
<protein>
    <submittedName>
        <fullName evidence="2">Uncharacterized protein</fullName>
    </submittedName>
</protein>
<feature type="region of interest" description="Disordered" evidence="1">
    <location>
        <begin position="80"/>
        <end position="109"/>
    </location>
</feature>
<evidence type="ECO:0000256" key="1">
    <source>
        <dbReference type="SAM" id="MobiDB-lite"/>
    </source>
</evidence>
<evidence type="ECO:0000313" key="3">
    <source>
        <dbReference type="Proteomes" id="UP000283090"/>
    </source>
</evidence>
<dbReference type="PANTHER" id="PTHR39697">
    <property type="entry name" value="RICIN B LECTIN DOMAIN-CONTAINING PROTEIN-RELATED"/>
    <property type="match status" value="1"/>
</dbReference>
<dbReference type="PANTHER" id="PTHR39697:SF1">
    <property type="entry name" value="RICIN B LECTIN DOMAIN-CONTAINING PROTEIN"/>
    <property type="match status" value="1"/>
</dbReference>
<keyword evidence="3" id="KW-1185">Reference proteome</keyword>
<feature type="compositionally biased region" description="Polar residues" evidence="1">
    <location>
        <begin position="17"/>
        <end position="31"/>
    </location>
</feature>
<name>A0A436ZNC9_ARTFL</name>
<dbReference type="RefSeq" id="XP_067485924.1">
    <property type="nucleotide sequence ID" value="XM_067637989.1"/>
</dbReference>
<comment type="caution">
    <text evidence="2">The sequence shown here is derived from an EMBL/GenBank/DDBJ whole genome shotgun (WGS) entry which is preliminary data.</text>
</comment>